<sequence length="161" mass="17696">MLGLKAIVIGILATMMMDILGYGRGQLLAVKGLNYGWLGRWVIGWKNLQFQHSNISQSAAQPGETALGWILHYVTGVLWAGLLLIIFPTWLADLSMLPALLVGLVTLAFPFLIMQPAFGFGFFAGKTPKPWVAMKNSLISHLFFAVGLYAAGWVSRGFIWL</sequence>
<feature type="transmembrane region" description="Helical" evidence="1">
    <location>
        <begin position="137"/>
        <end position="159"/>
    </location>
</feature>
<keyword evidence="1" id="KW-0472">Membrane</keyword>
<dbReference type="Pfam" id="PF11158">
    <property type="entry name" value="DUF2938"/>
    <property type="match status" value="1"/>
</dbReference>
<feature type="transmembrane region" description="Helical" evidence="1">
    <location>
        <begin position="99"/>
        <end position="125"/>
    </location>
</feature>
<dbReference type="EMBL" id="SLVJ01000032">
    <property type="protein sequence ID" value="TCM60474.1"/>
    <property type="molecule type" value="Genomic_DNA"/>
</dbReference>
<comment type="caution">
    <text evidence="2">The sequence shown here is derived from an EMBL/GenBank/DDBJ whole genome shotgun (WGS) entry which is preliminary data.</text>
</comment>
<evidence type="ECO:0000313" key="2">
    <source>
        <dbReference type="EMBL" id="TCM60474.1"/>
    </source>
</evidence>
<keyword evidence="1" id="KW-0812">Transmembrane</keyword>
<protein>
    <submittedName>
        <fullName evidence="2">DUF2938 family protein</fullName>
    </submittedName>
</protein>
<feature type="transmembrane region" description="Helical" evidence="1">
    <location>
        <begin position="6"/>
        <end position="23"/>
    </location>
</feature>
<gene>
    <name evidence="2" type="ORF">EC844_1321</name>
</gene>
<organism evidence="2 3">
    <name type="scientific">Acinetobacter calcoaceticus</name>
    <dbReference type="NCBI Taxonomy" id="471"/>
    <lineage>
        <taxon>Bacteria</taxon>
        <taxon>Pseudomonadati</taxon>
        <taxon>Pseudomonadota</taxon>
        <taxon>Gammaproteobacteria</taxon>
        <taxon>Moraxellales</taxon>
        <taxon>Moraxellaceae</taxon>
        <taxon>Acinetobacter</taxon>
        <taxon>Acinetobacter calcoaceticus/baumannii complex</taxon>
    </lineage>
</organism>
<reference evidence="2 3" key="1">
    <citation type="submission" date="2019-03" db="EMBL/GenBank/DDBJ databases">
        <title>Genomic analyses of the natural microbiome of Caenorhabditis elegans.</title>
        <authorList>
            <person name="Samuel B."/>
        </authorList>
    </citation>
    <scope>NUCLEOTIDE SEQUENCE [LARGE SCALE GENOMIC DNA]</scope>
    <source>
        <strain evidence="2 3">JUb89</strain>
    </source>
</reference>
<dbReference type="Proteomes" id="UP000294963">
    <property type="component" value="Unassembled WGS sequence"/>
</dbReference>
<dbReference type="AlphaFoldDB" id="A0A4R1XA94"/>
<feature type="transmembrane region" description="Helical" evidence="1">
    <location>
        <begin position="66"/>
        <end position="87"/>
    </location>
</feature>
<dbReference type="OrthoDB" id="9812539at2"/>
<dbReference type="InterPro" id="IPR021329">
    <property type="entry name" value="DUF2938"/>
</dbReference>
<name>A0A4R1XA94_ACICA</name>
<keyword evidence="1" id="KW-1133">Transmembrane helix</keyword>
<proteinExistence type="predicted"/>
<keyword evidence="3" id="KW-1185">Reference proteome</keyword>
<evidence type="ECO:0000256" key="1">
    <source>
        <dbReference type="SAM" id="Phobius"/>
    </source>
</evidence>
<accession>A0A4R1XA94</accession>
<evidence type="ECO:0000313" key="3">
    <source>
        <dbReference type="Proteomes" id="UP000294963"/>
    </source>
</evidence>